<dbReference type="GO" id="GO:0008654">
    <property type="term" value="P:phospholipid biosynthetic process"/>
    <property type="evidence" value="ECO:0007669"/>
    <property type="project" value="UniProtKB-UniRule"/>
</dbReference>
<comment type="cofactor">
    <cofactor evidence="17">
        <name>Mg(2+)</name>
        <dbReference type="ChEBI" id="CHEBI:18420"/>
    </cofactor>
    <text evidence="17">Contains a di-nuclear catalytic Mg(2+) center.</text>
</comment>
<feature type="binding site" evidence="17">
    <location>
        <position position="66"/>
    </location>
    <ligand>
        <name>Mg(2+)</name>
        <dbReference type="ChEBI" id="CHEBI:18420"/>
        <label>1</label>
    </ligand>
</feature>
<dbReference type="InterPro" id="IPR044268">
    <property type="entry name" value="PIP_synthase_PgsA1"/>
</dbReference>
<dbReference type="RefSeq" id="WP_110500895.1">
    <property type="nucleotide sequence ID" value="NZ_QJVD01000009.1"/>
</dbReference>
<evidence type="ECO:0000256" key="3">
    <source>
        <dbReference type="ARBA" id="ARBA00005189"/>
    </source>
</evidence>
<reference evidence="19 20" key="1">
    <citation type="submission" date="2018-05" db="EMBL/GenBank/DDBJ databases">
        <title>Genetic diversity of glacier-inhabiting Cryobacterium bacteria in China and description of Cryobacterium mengkeensis sp. nov. and Arthrobacter glacialis sp. nov.</title>
        <authorList>
            <person name="Liu Q."/>
            <person name="Xin Y.-H."/>
        </authorList>
    </citation>
    <scope>NUCLEOTIDE SEQUENCE [LARGE SCALE GENOMIC DNA]</scope>
    <source>
        <strain evidence="19 20">LI2</strain>
    </source>
</reference>
<evidence type="ECO:0000256" key="9">
    <source>
        <dbReference type="ARBA" id="ARBA00022723"/>
    </source>
</evidence>
<keyword evidence="9 17" id="KW-0479">Metal-binding</keyword>
<keyword evidence="8 17" id="KW-0812">Transmembrane</keyword>
<comment type="function">
    <text evidence="17">Catalyzes the conjugation of the 1'-hydroxyl group of D-myo-inositol-3-phosphate (also named L-myo-inositol-1-phosphate) with a lipid tail of cytidine diphosphate diacylglycerol (CDP-DAG), forming phosphatidylinositol phosphate (PIP) and CMP. PIP is a precursor of phosphatidylinositol (PI) which is an essential lipid required for cell wall formation.</text>
</comment>
<evidence type="ECO:0000256" key="17">
    <source>
        <dbReference type="HAMAP-Rule" id="MF_02241"/>
    </source>
</evidence>
<evidence type="ECO:0000313" key="19">
    <source>
        <dbReference type="EMBL" id="PYI67456.1"/>
    </source>
</evidence>
<feature type="transmembrane region" description="Helical" evidence="17">
    <location>
        <begin position="114"/>
        <end position="134"/>
    </location>
</feature>
<evidence type="ECO:0000256" key="8">
    <source>
        <dbReference type="ARBA" id="ARBA00022692"/>
    </source>
</evidence>
<comment type="pathway">
    <text evidence="3">Lipid metabolism.</text>
</comment>
<feature type="binding site" evidence="17">
    <location>
        <position position="66"/>
    </location>
    <ligand>
        <name>Mg(2+)</name>
        <dbReference type="ChEBI" id="CHEBI:18420"/>
        <label>2</label>
    </ligand>
</feature>
<dbReference type="GO" id="GO:0016780">
    <property type="term" value="F:phosphotransferase activity, for other substituted phosphate groups"/>
    <property type="evidence" value="ECO:0007669"/>
    <property type="project" value="UniProtKB-UniRule"/>
</dbReference>
<keyword evidence="11 17" id="KW-1133">Transmembrane helix</keyword>
<evidence type="ECO:0000256" key="1">
    <source>
        <dbReference type="ARBA" id="ARBA00004651"/>
    </source>
</evidence>
<comment type="subcellular location">
    <subcellularLocation>
        <location evidence="1 17">Cell membrane</location>
        <topology evidence="1 17">Multi-pass membrane protein</topology>
    </subcellularLocation>
</comment>
<dbReference type="EC" id="2.7.8.-" evidence="17"/>
<dbReference type="GO" id="GO:0000287">
    <property type="term" value="F:magnesium ion binding"/>
    <property type="evidence" value="ECO:0007669"/>
    <property type="project" value="UniProtKB-UniRule"/>
</dbReference>
<comment type="caution">
    <text evidence="17">Lacks conserved residue(s) required for the propagation of feature annotation.</text>
</comment>
<evidence type="ECO:0000256" key="13">
    <source>
        <dbReference type="ARBA" id="ARBA00023935"/>
    </source>
</evidence>
<feature type="transmembrane region" description="Helical" evidence="17">
    <location>
        <begin position="6"/>
        <end position="23"/>
    </location>
</feature>
<feature type="transmembrane region" description="Helical" evidence="17">
    <location>
        <begin position="154"/>
        <end position="182"/>
    </location>
</feature>
<dbReference type="AlphaFoldDB" id="A0A2V5LYB5"/>
<protein>
    <recommendedName>
        <fullName evidence="14 17">Phosphatidylinositol phosphate synthase</fullName>
        <shortName evidence="17">PIP synthase</shortName>
        <ecNumber evidence="17">2.7.8.-</ecNumber>
    </recommendedName>
    <alternativeName>
        <fullName evidence="15 17">CDP-diacylglycerol--D-myo-inositol-3-phosphate 3-phosphatidyltransferase</fullName>
    </alternativeName>
</protein>
<evidence type="ECO:0000256" key="11">
    <source>
        <dbReference type="ARBA" id="ARBA00022989"/>
    </source>
</evidence>
<comment type="caution">
    <text evidence="19">The sequence shown here is derived from an EMBL/GenBank/DDBJ whole genome shotgun (WGS) entry which is preliminary data.</text>
</comment>
<keyword evidence="6 17" id="KW-1003">Cell membrane</keyword>
<keyword evidence="7 17" id="KW-0808">Transferase</keyword>
<keyword evidence="20" id="KW-1185">Reference proteome</keyword>
<gene>
    <name evidence="19" type="ORF">CVV68_10165</name>
</gene>
<feature type="transmembrane region" description="Helical" evidence="17">
    <location>
        <begin position="53"/>
        <end position="77"/>
    </location>
</feature>
<evidence type="ECO:0000256" key="6">
    <source>
        <dbReference type="ARBA" id="ARBA00022475"/>
    </source>
</evidence>
<dbReference type="HAMAP" id="MF_02241">
    <property type="entry name" value="PIP_synthase"/>
    <property type="match status" value="1"/>
</dbReference>
<dbReference type="NCBIfam" id="NF045883">
    <property type="entry name" value="PIPSynth"/>
    <property type="match status" value="1"/>
</dbReference>
<evidence type="ECO:0000256" key="10">
    <source>
        <dbReference type="ARBA" id="ARBA00022842"/>
    </source>
</evidence>
<organism evidence="19 20">
    <name type="scientific">Arthrobacter livingstonensis</name>
    <dbReference type="NCBI Taxonomy" id="670078"/>
    <lineage>
        <taxon>Bacteria</taxon>
        <taxon>Bacillati</taxon>
        <taxon>Actinomycetota</taxon>
        <taxon>Actinomycetes</taxon>
        <taxon>Micrococcales</taxon>
        <taxon>Micrococcaceae</taxon>
        <taxon>Arthrobacter</taxon>
    </lineage>
</organism>
<keyword evidence="17" id="KW-1208">Phospholipid metabolism</keyword>
<comment type="catalytic activity">
    <reaction evidence="13 17">
        <text>1,2-di-(9Z-octadecenoyl)-sn-glycero-3-cytidine-5'-diphosphate + 1D-myo-inositol 3-phosphate = 1,2-di-(9Z-octadecenoyl)-sn-glycero-3-phospho-(1D-myo-inositol-3-phosphate) + CMP + H(+)</text>
        <dbReference type="Rhea" id="RHEA:61216"/>
        <dbReference type="ChEBI" id="CHEBI:15378"/>
        <dbReference type="ChEBI" id="CHEBI:58401"/>
        <dbReference type="ChEBI" id="CHEBI:60377"/>
        <dbReference type="ChEBI" id="CHEBI:85356"/>
        <dbReference type="ChEBI" id="CHEBI:144472"/>
    </reaction>
</comment>
<dbReference type="InterPro" id="IPR043130">
    <property type="entry name" value="CDP-OH_PTrfase_TM_dom"/>
</dbReference>
<dbReference type="GO" id="GO:0005886">
    <property type="term" value="C:plasma membrane"/>
    <property type="evidence" value="ECO:0007669"/>
    <property type="project" value="UniProtKB-SubCell"/>
</dbReference>
<dbReference type="InterPro" id="IPR048254">
    <property type="entry name" value="CDP_ALCOHOL_P_TRANSF_CS"/>
</dbReference>
<feature type="binding site" evidence="17">
    <location>
        <begin position="29"/>
        <end position="32"/>
    </location>
    <ligand>
        <name>a CDP-1,2-diacyl-sn-glycerol</name>
        <dbReference type="ChEBI" id="CHEBI:58332"/>
    </ligand>
</feature>
<feature type="binding site" evidence="17">
    <location>
        <position position="69"/>
    </location>
    <ligand>
        <name>Mg(2+)</name>
        <dbReference type="ChEBI" id="CHEBI:18420"/>
        <label>1</label>
    </ligand>
</feature>
<comment type="similarity">
    <text evidence="4 17 18">Belongs to the CDP-alcohol phosphatidyltransferase class-I family.</text>
</comment>
<evidence type="ECO:0000256" key="4">
    <source>
        <dbReference type="ARBA" id="ARBA00010441"/>
    </source>
</evidence>
<evidence type="ECO:0000256" key="14">
    <source>
        <dbReference type="ARBA" id="ARBA00024082"/>
    </source>
</evidence>
<accession>A0A2V5LYB5</accession>
<evidence type="ECO:0000256" key="18">
    <source>
        <dbReference type="RuleBase" id="RU003750"/>
    </source>
</evidence>
<dbReference type="PROSITE" id="PS00379">
    <property type="entry name" value="CDP_ALCOHOL_P_TRANSF"/>
    <property type="match status" value="1"/>
</dbReference>
<feature type="binding site" evidence="17">
    <location>
        <position position="70"/>
    </location>
    <ligand>
        <name>a CDP-1,2-diacyl-sn-glycerol</name>
        <dbReference type="ChEBI" id="CHEBI:58332"/>
    </ligand>
</feature>
<comment type="pathway">
    <text evidence="2 17">Phospholipid metabolism; phosphatidylinositol phosphate biosynthesis.</text>
</comment>
<feature type="binding site" evidence="17">
    <location>
        <position position="87"/>
    </location>
    <ligand>
        <name>Mg(2+)</name>
        <dbReference type="ChEBI" id="CHEBI:18420"/>
        <label>1</label>
    </ligand>
</feature>
<dbReference type="UniPathway" id="UPA00220"/>
<evidence type="ECO:0000313" key="20">
    <source>
        <dbReference type="Proteomes" id="UP000247832"/>
    </source>
</evidence>
<evidence type="ECO:0000256" key="5">
    <source>
        <dbReference type="ARBA" id="ARBA00011738"/>
    </source>
</evidence>
<evidence type="ECO:0000256" key="16">
    <source>
        <dbReference type="ARBA" id="ARBA00048865"/>
    </source>
</evidence>
<feature type="binding site" evidence="17">
    <location>
        <position position="91"/>
    </location>
    <ligand>
        <name>Mg(2+)</name>
        <dbReference type="ChEBI" id="CHEBI:18420"/>
        <label>2</label>
    </ligand>
</feature>
<comment type="subunit">
    <text evidence="5 17">Homodimer.</text>
</comment>
<dbReference type="OrthoDB" id="116551at2"/>
<dbReference type="EMBL" id="QJVD01000009">
    <property type="protein sequence ID" value="PYI67456.1"/>
    <property type="molecule type" value="Genomic_DNA"/>
</dbReference>
<sequence length="208" mass="21577">MLNKYARALFAAIFTPVAALLVRLKVSPDAVTIIGTLGVAGGALIGYPMGQLFWGTVVITVFVFSDIIDGLMARMIGRSGPWGAFLDSTLDRVGDGAVFAGIVIWFYTGGHNSFVAAMALTCLVLGSVVSYAKARAEGLGMTANVGIAERSDRLVVVLVATGLVGLGIPVAVLAVVLVLLAAASVVTIVQRVGTVRRQAMNGNLQAER</sequence>
<name>A0A2V5LYB5_9MICC</name>
<keyword evidence="17" id="KW-0444">Lipid biosynthesis</keyword>
<dbReference type="Gene3D" id="1.20.120.1760">
    <property type="match status" value="1"/>
</dbReference>
<evidence type="ECO:0000256" key="2">
    <source>
        <dbReference type="ARBA" id="ARBA00004805"/>
    </source>
</evidence>
<keyword evidence="10 17" id="KW-0460">Magnesium</keyword>
<evidence type="ECO:0000256" key="15">
    <source>
        <dbReference type="ARBA" id="ARBA00033137"/>
    </source>
</evidence>
<dbReference type="Proteomes" id="UP000247832">
    <property type="component" value="Unassembled WGS sequence"/>
</dbReference>
<keyword evidence="17" id="KW-0443">Lipid metabolism</keyword>
<comment type="catalytic activity">
    <reaction evidence="16 17">
        <text>a CDP-1,2-diacyl-sn-glycerol + 1D-myo-inositol 3-phosphate = a 1,2-diacyl-sn-glycero-3-phospho-(1D-myo-inositol-3-phosphate) + CMP + H(+)</text>
        <dbReference type="Rhea" id="RHEA:60504"/>
        <dbReference type="ChEBI" id="CHEBI:15378"/>
        <dbReference type="ChEBI" id="CHEBI:58088"/>
        <dbReference type="ChEBI" id="CHEBI:58332"/>
        <dbReference type="ChEBI" id="CHEBI:58401"/>
        <dbReference type="ChEBI" id="CHEBI:60377"/>
    </reaction>
</comment>
<dbReference type="InterPro" id="IPR000462">
    <property type="entry name" value="CDP-OH_P_trans"/>
</dbReference>
<proteinExistence type="inferred from homology"/>
<feature type="binding site" evidence="17">
    <location>
        <position position="87"/>
    </location>
    <ligand>
        <name>Mg(2+)</name>
        <dbReference type="ChEBI" id="CHEBI:18420"/>
        <label>2</label>
    </ligand>
</feature>
<evidence type="ECO:0000256" key="12">
    <source>
        <dbReference type="ARBA" id="ARBA00023136"/>
    </source>
</evidence>
<feature type="active site" description="Proton acceptor" evidence="17">
    <location>
        <position position="91"/>
    </location>
</feature>
<feature type="binding site" evidence="17">
    <location>
        <position position="74"/>
    </location>
    <ligand>
        <name>a CDP-1,2-diacyl-sn-glycerol</name>
        <dbReference type="ChEBI" id="CHEBI:58332"/>
    </ligand>
</feature>
<evidence type="ECO:0000256" key="7">
    <source>
        <dbReference type="ARBA" id="ARBA00022679"/>
    </source>
</evidence>
<dbReference type="Pfam" id="PF01066">
    <property type="entry name" value="CDP-OH_P_transf"/>
    <property type="match status" value="1"/>
</dbReference>
<keyword evidence="17" id="KW-0594">Phospholipid biosynthesis</keyword>
<keyword evidence="12 17" id="KW-0472">Membrane</keyword>